<proteinExistence type="inferred from homology"/>
<comment type="similarity">
    <text evidence="1">Belongs to the PemK/MazF family.</text>
</comment>
<dbReference type="KEGG" id="atq:GH723_04100"/>
<evidence type="ECO:0000256" key="1">
    <source>
        <dbReference type="ARBA" id="ARBA00007521"/>
    </source>
</evidence>
<keyword evidence="4" id="KW-1185">Reference proteome</keyword>
<dbReference type="InterPro" id="IPR011067">
    <property type="entry name" value="Plasmid_toxin/cell-grow_inhib"/>
</dbReference>
<dbReference type="SUPFAM" id="SSF50118">
    <property type="entry name" value="Cell growth inhibitor/plasmid maintenance toxic component"/>
    <property type="match status" value="1"/>
</dbReference>
<dbReference type="EMBL" id="CP045851">
    <property type="protein sequence ID" value="QGG94349.1"/>
    <property type="molecule type" value="Genomic_DNA"/>
</dbReference>
<dbReference type="PANTHER" id="PTHR33988:SF2">
    <property type="entry name" value="ENDORIBONUCLEASE MAZF"/>
    <property type="match status" value="1"/>
</dbReference>
<evidence type="ECO:0000256" key="2">
    <source>
        <dbReference type="ARBA" id="ARBA00022649"/>
    </source>
</evidence>
<dbReference type="Pfam" id="PF02452">
    <property type="entry name" value="PemK_toxin"/>
    <property type="match status" value="1"/>
</dbReference>
<evidence type="ECO:0000313" key="3">
    <source>
        <dbReference type="EMBL" id="QGG94349.1"/>
    </source>
</evidence>
<dbReference type="PANTHER" id="PTHR33988">
    <property type="entry name" value="ENDORIBONUCLEASE MAZF-RELATED"/>
    <property type="match status" value="1"/>
</dbReference>
<dbReference type="Proteomes" id="UP000334019">
    <property type="component" value="Chromosome"/>
</dbReference>
<dbReference type="GO" id="GO:0016075">
    <property type="term" value="P:rRNA catabolic process"/>
    <property type="evidence" value="ECO:0007669"/>
    <property type="project" value="TreeGrafter"/>
</dbReference>
<dbReference type="Gene3D" id="2.30.30.110">
    <property type="match status" value="1"/>
</dbReference>
<accession>A0A5Q2RBU6</accession>
<dbReference type="GO" id="GO:0003677">
    <property type="term" value="F:DNA binding"/>
    <property type="evidence" value="ECO:0007669"/>
    <property type="project" value="InterPro"/>
</dbReference>
<sequence length="107" mass="11288">MVARGDIVWADLGAPAGRRPVCVLTRDAAISVLTAVTCAPITRTVRGIRSEVAVGTEEGLPEPCVINCDNLVTVPLGLLDAEPVGRVGAVGRARLDQVLRYALDIVW</sequence>
<evidence type="ECO:0000313" key="4">
    <source>
        <dbReference type="Proteomes" id="UP000334019"/>
    </source>
</evidence>
<evidence type="ECO:0008006" key="5">
    <source>
        <dbReference type="Google" id="ProtNLM"/>
    </source>
</evidence>
<dbReference type="GO" id="GO:0004521">
    <property type="term" value="F:RNA endonuclease activity"/>
    <property type="evidence" value="ECO:0007669"/>
    <property type="project" value="TreeGrafter"/>
</dbReference>
<gene>
    <name evidence="3" type="ORF">GH723_04100</name>
</gene>
<reference evidence="3 4" key="1">
    <citation type="submission" date="2019-11" db="EMBL/GenBank/DDBJ databases">
        <authorList>
            <person name="He Y."/>
        </authorList>
    </citation>
    <scope>NUCLEOTIDE SEQUENCE [LARGE SCALE GENOMIC DNA]</scope>
    <source>
        <strain evidence="3 4">SCSIO 58843</strain>
    </source>
</reference>
<protein>
    <recommendedName>
        <fullName evidence="5">Type II toxin-antitoxin system PemK/MazF family toxin</fullName>
    </recommendedName>
</protein>
<dbReference type="InterPro" id="IPR003477">
    <property type="entry name" value="PemK-like"/>
</dbReference>
<name>A0A5Q2RBU6_9ACTN</name>
<dbReference type="AlphaFoldDB" id="A0A5Q2RBU6"/>
<keyword evidence="2" id="KW-1277">Toxin-antitoxin system</keyword>
<organism evidence="3 4">
    <name type="scientific">Actinomarinicola tropica</name>
    <dbReference type="NCBI Taxonomy" id="2789776"/>
    <lineage>
        <taxon>Bacteria</taxon>
        <taxon>Bacillati</taxon>
        <taxon>Actinomycetota</taxon>
        <taxon>Acidimicrobiia</taxon>
        <taxon>Acidimicrobiales</taxon>
        <taxon>Iamiaceae</taxon>
        <taxon>Actinomarinicola</taxon>
    </lineage>
</organism>
<dbReference type="GO" id="GO:0006402">
    <property type="term" value="P:mRNA catabolic process"/>
    <property type="evidence" value="ECO:0007669"/>
    <property type="project" value="TreeGrafter"/>
</dbReference>